<accession>A0A8H2VMS8</accession>
<dbReference type="Gene3D" id="3.40.50.1820">
    <property type="entry name" value="alpha/beta hydrolase"/>
    <property type="match status" value="1"/>
</dbReference>
<dbReference type="OrthoDB" id="5592486at2759"/>
<comment type="caution">
    <text evidence="3">The sequence shown here is derived from an EMBL/GenBank/DDBJ whole genome shotgun (WGS) entry which is preliminary data.</text>
</comment>
<keyword evidence="4" id="KW-1185">Reference proteome</keyword>
<feature type="domain" description="DUF676" evidence="2">
    <location>
        <begin position="178"/>
        <end position="233"/>
    </location>
</feature>
<dbReference type="AlphaFoldDB" id="A0A8H2VMS8"/>
<organism evidence="3 4">
    <name type="scientific">Sclerotinia trifoliorum</name>
    <dbReference type="NCBI Taxonomy" id="28548"/>
    <lineage>
        <taxon>Eukaryota</taxon>
        <taxon>Fungi</taxon>
        <taxon>Dikarya</taxon>
        <taxon>Ascomycota</taxon>
        <taxon>Pezizomycotina</taxon>
        <taxon>Leotiomycetes</taxon>
        <taxon>Helotiales</taxon>
        <taxon>Sclerotiniaceae</taxon>
        <taxon>Sclerotinia</taxon>
    </lineage>
</organism>
<dbReference type="PANTHER" id="PTHR11440">
    <property type="entry name" value="LECITHIN-CHOLESTEROL ACYLTRANSFERASE-RELATED"/>
    <property type="match status" value="1"/>
</dbReference>
<proteinExistence type="inferred from homology"/>
<evidence type="ECO:0000259" key="2">
    <source>
        <dbReference type="Pfam" id="PF05057"/>
    </source>
</evidence>
<gene>
    <name evidence="3" type="ORF">SCLTRI_LOCUS826</name>
</gene>
<evidence type="ECO:0000313" key="3">
    <source>
        <dbReference type="EMBL" id="CAD6440261.1"/>
    </source>
</evidence>
<dbReference type="EMBL" id="CAJHIA010000002">
    <property type="protein sequence ID" value="CAD6440261.1"/>
    <property type="molecule type" value="Genomic_DNA"/>
</dbReference>
<dbReference type="SUPFAM" id="SSF53474">
    <property type="entry name" value="alpha/beta-Hydrolases"/>
    <property type="match status" value="1"/>
</dbReference>
<sequence length="378" mass="42380">MTFQVVRVGSTRWLSYNISRTKQPIMLSFDISRPRKLSTRTASQIQIHNSAIHTLQTSPLQSRTSFIHAARIHTSNARHHEKERDLRNADPKVSDIGRAIEDDFATIRDCYATPKNPIVLAHGLFGFDEFRIAGNLLPAVQYWRGITDALRAKGIEVIMTSVPASGSIEERAAVLGEDIAAKANGKSVNIIAHSMGGLDARFMISRLQPQNVEVLSLTTIATPHRGSAFADYCFEESWWHGMIPGLIRKLNEVGISTGAFMQLTRKYMNEEFNPKTPDDERVRYFSYGATCDPKLWSAFRKSHGILRKVEGPNDGLVSVESSRWGTYKGTLVGVSHLDLINWTNRVRWMVGELTGNTRKFNAIAFYLDIADMLAKEGL</sequence>
<name>A0A8H2VMS8_9HELO</name>
<dbReference type="Pfam" id="PF05057">
    <property type="entry name" value="DUF676"/>
    <property type="match status" value="1"/>
</dbReference>
<reference evidence="3" key="1">
    <citation type="submission" date="2020-10" db="EMBL/GenBank/DDBJ databases">
        <authorList>
            <person name="Kusch S."/>
        </authorList>
    </citation>
    <scope>NUCLEOTIDE SEQUENCE</scope>
    <source>
        <strain evidence="3">SwB9</strain>
    </source>
</reference>
<dbReference type="InterPro" id="IPR007751">
    <property type="entry name" value="DUF676_lipase-like"/>
</dbReference>
<evidence type="ECO:0000256" key="1">
    <source>
        <dbReference type="ARBA" id="ARBA00007920"/>
    </source>
</evidence>
<protein>
    <submittedName>
        <fullName evidence="3">284fafdf-0f3a-425e-9e54-a08e0b495d2e</fullName>
    </submittedName>
</protein>
<evidence type="ECO:0000313" key="4">
    <source>
        <dbReference type="Proteomes" id="UP000624404"/>
    </source>
</evidence>
<dbReference type="InterPro" id="IPR029058">
    <property type="entry name" value="AB_hydrolase_fold"/>
</dbReference>
<comment type="similarity">
    <text evidence="1">Belongs to the putative lipase ROG1 family.</text>
</comment>
<dbReference type="Proteomes" id="UP000624404">
    <property type="component" value="Unassembled WGS sequence"/>
</dbReference>